<evidence type="ECO:0000313" key="2">
    <source>
        <dbReference type="Proteomes" id="UP000789572"/>
    </source>
</evidence>
<dbReference type="EMBL" id="CAJVPJ010002147">
    <property type="protein sequence ID" value="CAG8614135.1"/>
    <property type="molecule type" value="Genomic_DNA"/>
</dbReference>
<keyword evidence="2" id="KW-1185">Reference proteome</keyword>
<name>A0A9N9GNA3_9GLOM</name>
<protein>
    <submittedName>
        <fullName evidence="1">6312_t:CDS:1</fullName>
    </submittedName>
</protein>
<dbReference type="AlphaFoldDB" id="A0A9N9GNA3"/>
<comment type="caution">
    <text evidence="1">The sequence shown here is derived from an EMBL/GenBank/DDBJ whole genome shotgun (WGS) entry which is preliminary data.</text>
</comment>
<sequence>MAHRTLTSFPNTEGSSALTEYFVAIDGFEREKDCNVDITNGTASLRYTIRPNVEYGLCMSQARRNRVLNENSQRHKLRGPIERMCVTAIDSSVMTVDGPLEK</sequence>
<dbReference type="Proteomes" id="UP000789572">
    <property type="component" value="Unassembled WGS sequence"/>
</dbReference>
<gene>
    <name evidence="1" type="ORF">POCULU_LOCUS8096</name>
</gene>
<reference evidence="1" key="1">
    <citation type="submission" date="2021-06" db="EMBL/GenBank/DDBJ databases">
        <authorList>
            <person name="Kallberg Y."/>
            <person name="Tangrot J."/>
            <person name="Rosling A."/>
        </authorList>
    </citation>
    <scope>NUCLEOTIDE SEQUENCE</scope>
    <source>
        <strain evidence="1">IA702</strain>
    </source>
</reference>
<organism evidence="1 2">
    <name type="scientific">Paraglomus occultum</name>
    <dbReference type="NCBI Taxonomy" id="144539"/>
    <lineage>
        <taxon>Eukaryota</taxon>
        <taxon>Fungi</taxon>
        <taxon>Fungi incertae sedis</taxon>
        <taxon>Mucoromycota</taxon>
        <taxon>Glomeromycotina</taxon>
        <taxon>Glomeromycetes</taxon>
        <taxon>Paraglomerales</taxon>
        <taxon>Paraglomeraceae</taxon>
        <taxon>Paraglomus</taxon>
    </lineage>
</organism>
<accession>A0A9N9GNA3</accession>
<proteinExistence type="predicted"/>
<evidence type="ECO:0000313" key="1">
    <source>
        <dbReference type="EMBL" id="CAG8614135.1"/>
    </source>
</evidence>